<evidence type="ECO:0000313" key="9">
    <source>
        <dbReference type="EMBL" id="KAL0487357.1"/>
    </source>
</evidence>
<sequence length="489" mass="52179">MNNNSIDSQINGTDFSSADPSNQYGNPTIVVMPETTGQDVVIDVDSTPSVARHPHHHSRSITRNGSIQRTASIIPHPTLAPEPVAQPPKNERTVTFSNNIHPRQHSRMPSTQVVPAIVRTASIVPVSQLDTGAPGQTPKSPGVALDRTKSATIITASNGDQVLVQSQPTPSAVVEKGESYAVAVNPDVIVESTNVNATNTAYNNDIVPKGAKFRRGRTTSIARQIFFGQGAPEDGTKKITKLKIDARRFLAEFQGTFFLVFFHAGIGAANQWLTDRGLPNLVNPIEFGVLYGFIILALIFALGSVSGAHFNPVVTLAFALRGVFTWWRVPIYWFFQFAGAIVGAALIRAIFGLNAAYCGSNIPPPYSSASTAFGLEIIGTYLFLTVVLSTARASKIAGASAALAVGVCYCGIAILSSYVGTISLNPTRTLAPAIMSGGGPQWRPIWAFICGPVIGTLLAVGSDRLIVSQRGVDYKLKHQTFGQGGYYVE</sequence>
<comment type="caution">
    <text evidence="9">The sequence shown here is derived from an EMBL/GenBank/DDBJ whole genome shotgun (WGS) entry which is preliminary data.</text>
</comment>
<dbReference type="EMBL" id="JAOPGA020001353">
    <property type="protein sequence ID" value="KAL0487585.1"/>
    <property type="molecule type" value="Genomic_DNA"/>
</dbReference>
<dbReference type="GO" id="GO:0015250">
    <property type="term" value="F:water channel activity"/>
    <property type="evidence" value="ECO:0007669"/>
    <property type="project" value="TreeGrafter"/>
</dbReference>
<feature type="transmembrane region" description="Helical" evidence="8">
    <location>
        <begin position="289"/>
        <end position="319"/>
    </location>
</feature>
<dbReference type="Gene3D" id="1.20.1080.10">
    <property type="entry name" value="Glycerol uptake facilitator protein"/>
    <property type="match status" value="1"/>
</dbReference>
<dbReference type="PANTHER" id="PTHR19139">
    <property type="entry name" value="AQUAPORIN TRANSPORTER"/>
    <property type="match status" value="1"/>
</dbReference>
<dbReference type="GO" id="GO:0005886">
    <property type="term" value="C:plasma membrane"/>
    <property type="evidence" value="ECO:0007669"/>
    <property type="project" value="TreeGrafter"/>
</dbReference>
<evidence type="ECO:0000256" key="5">
    <source>
        <dbReference type="ARBA" id="ARBA00023136"/>
    </source>
</evidence>
<feature type="transmembrane region" description="Helical" evidence="8">
    <location>
        <begin position="401"/>
        <end position="424"/>
    </location>
</feature>
<comment type="subcellular location">
    <subcellularLocation>
        <location evidence="1">Membrane</location>
        <topology evidence="1">Multi-pass membrane protein</topology>
    </subcellularLocation>
</comment>
<evidence type="ECO:0000256" key="3">
    <source>
        <dbReference type="ARBA" id="ARBA00022692"/>
    </source>
</evidence>
<dbReference type="Pfam" id="PF00230">
    <property type="entry name" value="MIP"/>
    <property type="match status" value="1"/>
</dbReference>
<keyword evidence="11" id="KW-1185">Reference proteome</keyword>
<feature type="compositionally biased region" description="Polar residues" evidence="7">
    <location>
        <begin position="1"/>
        <end position="26"/>
    </location>
</feature>
<evidence type="ECO:0000256" key="8">
    <source>
        <dbReference type="SAM" id="Phobius"/>
    </source>
</evidence>
<reference evidence="9 11" key="1">
    <citation type="submission" date="2024-03" db="EMBL/GenBank/DDBJ databases">
        <title>The Acrasis kona genome and developmental transcriptomes reveal deep origins of eukaryotic multicellular pathways.</title>
        <authorList>
            <person name="Sheikh S."/>
            <person name="Fu C.-J."/>
            <person name="Brown M.W."/>
            <person name="Baldauf S.L."/>
        </authorList>
    </citation>
    <scope>NUCLEOTIDE SEQUENCE [LARGE SCALE GENOMIC DNA]</scope>
    <source>
        <strain evidence="9 11">ATCC MYA-3509</strain>
    </source>
</reference>
<evidence type="ECO:0000313" key="11">
    <source>
        <dbReference type="Proteomes" id="UP001431209"/>
    </source>
</evidence>
<dbReference type="InterPro" id="IPR034294">
    <property type="entry name" value="Aquaporin_transptr"/>
</dbReference>
<comment type="similarity">
    <text evidence="2 6">Belongs to the MIP/aquaporin (TC 1.A.8) family.</text>
</comment>
<evidence type="ECO:0000256" key="1">
    <source>
        <dbReference type="ARBA" id="ARBA00004141"/>
    </source>
</evidence>
<dbReference type="AlphaFoldDB" id="A0AAW2ZFG2"/>
<keyword evidence="6" id="KW-0813">Transport</keyword>
<feature type="transmembrane region" description="Helical" evidence="8">
    <location>
        <begin position="371"/>
        <end position="389"/>
    </location>
</feature>
<protein>
    <submittedName>
        <fullName evidence="9">Aquaporin</fullName>
    </submittedName>
</protein>
<evidence type="ECO:0000256" key="2">
    <source>
        <dbReference type="ARBA" id="ARBA00006175"/>
    </source>
</evidence>
<gene>
    <name evidence="10" type="ORF">AKO1_000279</name>
    <name evidence="9" type="ORF">AKO1_000801</name>
</gene>
<dbReference type="PRINTS" id="PR00783">
    <property type="entry name" value="MINTRINSICP"/>
</dbReference>
<proteinExistence type="inferred from homology"/>
<dbReference type="InterPro" id="IPR000425">
    <property type="entry name" value="MIP"/>
</dbReference>
<dbReference type="InterPro" id="IPR023271">
    <property type="entry name" value="Aquaporin-like"/>
</dbReference>
<name>A0AAW2ZFG2_9EUKA</name>
<organism evidence="9 11">
    <name type="scientific">Acrasis kona</name>
    <dbReference type="NCBI Taxonomy" id="1008807"/>
    <lineage>
        <taxon>Eukaryota</taxon>
        <taxon>Discoba</taxon>
        <taxon>Heterolobosea</taxon>
        <taxon>Tetramitia</taxon>
        <taxon>Eutetramitia</taxon>
        <taxon>Acrasidae</taxon>
        <taxon>Acrasis</taxon>
    </lineage>
</organism>
<feature type="transmembrane region" description="Helical" evidence="8">
    <location>
        <begin position="331"/>
        <end position="351"/>
    </location>
</feature>
<evidence type="ECO:0000256" key="4">
    <source>
        <dbReference type="ARBA" id="ARBA00022989"/>
    </source>
</evidence>
<feature type="region of interest" description="Disordered" evidence="7">
    <location>
        <begin position="1"/>
        <end position="27"/>
    </location>
</feature>
<keyword evidence="5 8" id="KW-0472">Membrane</keyword>
<feature type="transmembrane region" description="Helical" evidence="8">
    <location>
        <begin position="249"/>
        <end position="269"/>
    </location>
</feature>
<dbReference type="EMBL" id="JAOPGA020001336">
    <property type="protein sequence ID" value="KAL0487357.1"/>
    <property type="molecule type" value="Genomic_DNA"/>
</dbReference>
<evidence type="ECO:0000256" key="6">
    <source>
        <dbReference type="RuleBase" id="RU000477"/>
    </source>
</evidence>
<dbReference type="PANTHER" id="PTHR19139:SF199">
    <property type="entry name" value="MIP17260P"/>
    <property type="match status" value="1"/>
</dbReference>
<dbReference type="Proteomes" id="UP001431209">
    <property type="component" value="Unassembled WGS sequence"/>
</dbReference>
<accession>A0AAW2ZFG2</accession>
<evidence type="ECO:0000313" key="10">
    <source>
        <dbReference type="EMBL" id="KAL0487585.1"/>
    </source>
</evidence>
<keyword evidence="3 6" id="KW-0812">Transmembrane</keyword>
<dbReference type="SUPFAM" id="SSF81338">
    <property type="entry name" value="Aquaporin-like"/>
    <property type="match status" value="1"/>
</dbReference>
<evidence type="ECO:0000256" key="7">
    <source>
        <dbReference type="SAM" id="MobiDB-lite"/>
    </source>
</evidence>
<feature type="transmembrane region" description="Helical" evidence="8">
    <location>
        <begin position="444"/>
        <end position="467"/>
    </location>
</feature>
<keyword evidence="4 8" id="KW-1133">Transmembrane helix</keyword>